<dbReference type="PROSITE" id="PS50106">
    <property type="entry name" value="PDZ"/>
    <property type="match status" value="5"/>
</dbReference>
<dbReference type="InterPro" id="IPR001478">
    <property type="entry name" value="PDZ"/>
</dbReference>
<keyword evidence="9" id="KW-1185">Reference proteome</keyword>
<feature type="domain" description="PDZ" evidence="6">
    <location>
        <begin position="170"/>
        <end position="257"/>
    </location>
</feature>
<dbReference type="Gene3D" id="1.10.287.650">
    <property type="entry name" value="L27 domain"/>
    <property type="match status" value="1"/>
</dbReference>
<evidence type="ECO:0008006" key="10">
    <source>
        <dbReference type="Google" id="ProtNLM"/>
    </source>
</evidence>
<dbReference type="PANTHER" id="PTHR19964:SF92">
    <property type="entry name" value="PATJ HOMOLOG"/>
    <property type="match status" value="1"/>
</dbReference>
<proteinExistence type="predicted"/>
<feature type="region of interest" description="Disordered" evidence="5">
    <location>
        <begin position="257"/>
        <end position="277"/>
    </location>
</feature>
<sequence>MVPDANMSLNSEISAALQVLEQIQETIDASDDGKLKAQTRSDLNLLISTLQNPILRSIATIQGSLSELDTQLQEHPSILPADFNIAESGELELSVQRSIYEPDYQTLPREFDDQRVPVAKLSSSSGEPSSPQLNNSAVDDLSLPPITTQSYALEFQRVIEETSQGREVLTIQLYKPDGNSLGFSVVGLRTEEKGEIGIFIQEIQPNGIAGRDGRLREGDQILAIDGQPLDTNVSHQQAIAILQQARGVVELVVARPAEASETHSPSPSALSDTSKTGSDMVLTSDWAQVEVIDLINDGSGLGFGIVGGKSTGVVVKTILPGGVADRDGRLQSGDHILQIGDVNLRGMGSEQVAAVLRQSGSHVRIVVARPVESGNPDYQQNLESQAPIVPSSVLADPDELNRYFLSHGYPEISSTPPRTVNVLNDYSLYNGSNSNMNDVLLRDIPNALPVLTMDMIPPETLANLPEMEKFNVELKKDAHGLGVTIAGYVCEKEELSGIFIKSVSEGSAADLCKKIQVNDRIVEVDGKSLQGLTNHEAVEVLRSTGQTVNLSLERYLRGPKFEQLQLAIANSEAKPHSQPSPSVVSLPRFPILTDEESTTIIDMDREESKTTIDSSVLFDVSNNDIDLDLLIDKNYDGVLKPSVEAALQAKWSNILGPGHEIIVSQLSKFSDTGGLGISLEGTVDVVNGKEIRPHHYIRSILPEGPIGKHTRLRPGDELLEVNGHRLLDMNHSEVVKTLKELPKNFRLVCSRNLEHVPIQVIDTAQEKSAFAARSILGGSLNNLIPATDRLVKAKSDGSLASSGTINTDTSLSKLKSRSLEPLTGLAMWSSEPQIIELVKGERGLGFSILDYQDPMNPSETVIVIRSLVPGGVAQLDGRLIPGDRLLSVNDTILENASLDQAVQVLKGAPKGIVRIGVAKPLPIADSLSNNQVSDEEQTAKAGVVTTTSQGEYYNDVNDNSSSALLKSESF</sequence>
<dbReference type="Proteomes" id="UP001367676">
    <property type="component" value="Unassembled WGS sequence"/>
</dbReference>
<dbReference type="AlphaFoldDB" id="A0AAN9TH04"/>
<feature type="domain" description="PDZ" evidence="6">
    <location>
        <begin position="291"/>
        <end position="371"/>
    </location>
</feature>
<feature type="domain" description="L27" evidence="7">
    <location>
        <begin position="9"/>
        <end position="73"/>
    </location>
</feature>
<evidence type="ECO:0000313" key="9">
    <source>
        <dbReference type="Proteomes" id="UP001367676"/>
    </source>
</evidence>
<comment type="subcellular location">
    <subcellularLocation>
        <location evidence="1">Membrane</location>
    </subcellularLocation>
</comment>
<dbReference type="CDD" id="cd06668">
    <property type="entry name" value="PDZ4_MUPP1-like"/>
    <property type="match status" value="1"/>
</dbReference>
<dbReference type="SUPFAM" id="SSF50156">
    <property type="entry name" value="PDZ domain-like"/>
    <property type="match status" value="5"/>
</dbReference>
<evidence type="ECO:0000256" key="5">
    <source>
        <dbReference type="SAM" id="MobiDB-lite"/>
    </source>
</evidence>
<dbReference type="Gene3D" id="2.30.42.10">
    <property type="match status" value="5"/>
</dbReference>
<evidence type="ECO:0000256" key="3">
    <source>
        <dbReference type="ARBA" id="ARBA00022737"/>
    </source>
</evidence>
<feature type="region of interest" description="Disordered" evidence="5">
    <location>
        <begin position="118"/>
        <end position="141"/>
    </location>
</feature>
<dbReference type="PROSITE" id="PS51022">
    <property type="entry name" value="L27"/>
    <property type="match status" value="1"/>
</dbReference>
<evidence type="ECO:0000256" key="4">
    <source>
        <dbReference type="ARBA" id="ARBA00023136"/>
    </source>
</evidence>
<dbReference type="FunFam" id="2.30.42.10:FF:000125">
    <property type="entry name" value="PATJ, crumbs cell polarity complex component"/>
    <property type="match status" value="1"/>
</dbReference>
<keyword evidence="3" id="KW-0677">Repeat</keyword>
<feature type="compositionally biased region" description="Low complexity" evidence="5">
    <location>
        <begin position="122"/>
        <end position="131"/>
    </location>
</feature>
<organism evidence="8 9">
    <name type="scientific">Parthenolecanium corni</name>
    <dbReference type="NCBI Taxonomy" id="536013"/>
    <lineage>
        <taxon>Eukaryota</taxon>
        <taxon>Metazoa</taxon>
        <taxon>Ecdysozoa</taxon>
        <taxon>Arthropoda</taxon>
        <taxon>Hexapoda</taxon>
        <taxon>Insecta</taxon>
        <taxon>Pterygota</taxon>
        <taxon>Neoptera</taxon>
        <taxon>Paraneoptera</taxon>
        <taxon>Hemiptera</taxon>
        <taxon>Sternorrhyncha</taxon>
        <taxon>Coccoidea</taxon>
        <taxon>Coccidae</taxon>
        <taxon>Parthenolecanium</taxon>
    </lineage>
</organism>
<evidence type="ECO:0000256" key="2">
    <source>
        <dbReference type="ARBA" id="ARBA00022553"/>
    </source>
</evidence>
<dbReference type="CDD" id="cd06689">
    <property type="entry name" value="PDZ1_MUPP1-like"/>
    <property type="match status" value="1"/>
</dbReference>
<dbReference type="GO" id="GO:0016020">
    <property type="term" value="C:membrane"/>
    <property type="evidence" value="ECO:0007669"/>
    <property type="project" value="UniProtKB-SubCell"/>
</dbReference>
<gene>
    <name evidence="8" type="ORF">V9T40_004972</name>
</gene>
<dbReference type="SMART" id="SM00228">
    <property type="entry name" value="PDZ"/>
    <property type="match status" value="5"/>
</dbReference>
<accession>A0AAN9TH04</accession>
<dbReference type="InterPro" id="IPR051342">
    <property type="entry name" value="PDZ_scaffold"/>
</dbReference>
<comment type="caution">
    <text evidence="8">The sequence shown here is derived from an EMBL/GenBank/DDBJ whole genome shotgun (WGS) entry which is preliminary data.</text>
</comment>
<dbReference type="GO" id="GO:0030054">
    <property type="term" value="C:cell junction"/>
    <property type="evidence" value="ECO:0007669"/>
    <property type="project" value="UniProtKB-ARBA"/>
</dbReference>
<evidence type="ECO:0000259" key="6">
    <source>
        <dbReference type="PROSITE" id="PS50106"/>
    </source>
</evidence>
<feature type="domain" description="PDZ" evidence="6">
    <location>
        <begin position="471"/>
        <end position="556"/>
    </location>
</feature>
<feature type="compositionally biased region" description="Polar residues" evidence="5">
    <location>
        <begin position="262"/>
        <end position="277"/>
    </location>
</feature>
<dbReference type="Pfam" id="PF00595">
    <property type="entry name" value="PDZ"/>
    <property type="match status" value="5"/>
</dbReference>
<dbReference type="EMBL" id="JBBCAQ010000032">
    <property type="protein sequence ID" value="KAK7584009.1"/>
    <property type="molecule type" value="Genomic_DNA"/>
</dbReference>
<dbReference type="InterPro" id="IPR004172">
    <property type="entry name" value="L27_dom"/>
</dbReference>
<keyword evidence="2" id="KW-0597">Phosphoprotein</keyword>
<reference evidence="8 9" key="1">
    <citation type="submission" date="2024-03" db="EMBL/GenBank/DDBJ databases">
        <title>Adaptation during the transition from Ophiocordyceps entomopathogen to insect associate is accompanied by gene loss and intensified selection.</title>
        <authorList>
            <person name="Ward C.M."/>
            <person name="Onetto C.A."/>
            <person name="Borneman A.R."/>
        </authorList>
    </citation>
    <scope>NUCLEOTIDE SEQUENCE [LARGE SCALE GENOMIC DNA]</scope>
    <source>
        <strain evidence="8">AWRI1</strain>
        <tissue evidence="8">Single Adult Female</tissue>
    </source>
</reference>
<protein>
    <recommendedName>
        <fullName evidence="10">Patj homolog</fullName>
    </recommendedName>
</protein>
<evidence type="ECO:0000313" key="8">
    <source>
        <dbReference type="EMBL" id="KAK7584009.1"/>
    </source>
</evidence>
<dbReference type="InterPro" id="IPR036034">
    <property type="entry name" value="PDZ_sf"/>
</dbReference>
<dbReference type="CDD" id="cd06791">
    <property type="entry name" value="PDZ3_MUPP1-like"/>
    <property type="match status" value="1"/>
</dbReference>
<keyword evidence="4" id="KW-0472">Membrane</keyword>
<dbReference type="FunFam" id="2.30.42.10:FF:000070">
    <property type="entry name" value="Multiple PDZ domain protein"/>
    <property type="match status" value="1"/>
</dbReference>
<evidence type="ECO:0000259" key="7">
    <source>
        <dbReference type="PROSITE" id="PS51022"/>
    </source>
</evidence>
<evidence type="ECO:0000256" key="1">
    <source>
        <dbReference type="ARBA" id="ARBA00004370"/>
    </source>
</evidence>
<name>A0AAN9TH04_9HEMI</name>
<dbReference type="CDD" id="cd06669">
    <property type="entry name" value="PDZ5_MUPP1-like"/>
    <property type="match status" value="1"/>
</dbReference>
<dbReference type="CDD" id="cd06667">
    <property type="entry name" value="PDZ2_MUPP1-like"/>
    <property type="match status" value="1"/>
</dbReference>
<dbReference type="PANTHER" id="PTHR19964">
    <property type="entry name" value="MULTIPLE PDZ DOMAIN PROTEIN"/>
    <property type="match status" value="1"/>
</dbReference>
<feature type="domain" description="PDZ" evidence="6">
    <location>
        <begin position="663"/>
        <end position="753"/>
    </location>
</feature>
<feature type="domain" description="PDZ" evidence="6">
    <location>
        <begin position="834"/>
        <end position="912"/>
    </location>
</feature>